<dbReference type="InterPro" id="IPR029044">
    <property type="entry name" value="Nucleotide-diphossugar_trans"/>
</dbReference>
<dbReference type="AlphaFoldDB" id="A0A2D2D176"/>
<sequence length="435" mass="48666">MRRRADARGRLVVSEDFGSSRVGSRRNLGRAPPYHIKLRKRPMTAAYRLPIVSIIVTNYNYGRFLPQALNAVRQQTYPHLECIVVDDCSTDCSHEALDTAVREWPELIVIRQQTNGGQSASCLAGLARASGQYIVFLDADDLITEEFVAAHLAAHFCLRTPVGMTCCDCFTLRDERLICSTSRYLAGHFASRPADPTLVHRGGFDLLREAGFEPPEIDFEALRLIPWNENRWPWSSMSAMMFRRDALDLVTGAKGFVQLRVGTDCFLAWAVNRLTGSVIMELPMMIYRIHGSNSFAARASLNHMRPGHAGLVFDYRADQILLDHLIENFRYFHAILDNAEHLRGLCELVDQSAANGEKDRPTLSDLLSGHFDEIVGALGHAEAALWLKKSKGAHGAFGFLGVLPPRVELEIAKFLCSIGSTRGDEVWNRAIRRLS</sequence>
<evidence type="ECO:0000259" key="1">
    <source>
        <dbReference type="Pfam" id="PF00535"/>
    </source>
</evidence>
<dbReference type="KEGG" id="mtw:CQW49_13330"/>
<dbReference type="Proteomes" id="UP000230709">
    <property type="component" value="Chromosome"/>
</dbReference>
<feature type="domain" description="Glycosyltransferase 2-like" evidence="1">
    <location>
        <begin position="53"/>
        <end position="153"/>
    </location>
</feature>
<dbReference type="Pfam" id="PF00535">
    <property type="entry name" value="Glycos_transf_2"/>
    <property type="match status" value="1"/>
</dbReference>
<dbReference type="PANTHER" id="PTHR43685">
    <property type="entry name" value="GLYCOSYLTRANSFERASE"/>
    <property type="match status" value="1"/>
</dbReference>
<dbReference type="Gene3D" id="3.90.550.10">
    <property type="entry name" value="Spore Coat Polysaccharide Biosynthesis Protein SpsA, Chain A"/>
    <property type="match status" value="1"/>
</dbReference>
<dbReference type="STRING" id="595536.GCA_000178815_02497"/>
<keyword evidence="2" id="KW-0808">Transferase</keyword>
<accession>A0A2D2D176</accession>
<proteinExistence type="predicted"/>
<dbReference type="PANTHER" id="PTHR43685:SF11">
    <property type="entry name" value="GLYCOSYLTRANSFERASE TAGX-RELATED"/>
    <property type="match status" value="1"/>
</dbReference>
<protein>
    <submittedName>
        <fullName evidence="2">Glycosyltransferase family 2 protein</fullName>
    </submittedName>
</protein>
<dbReference type="InterPro" id="IPR001173">
    <property type="entry name" value="Glyco_trans_2-like"/>
</dbReference>
<dbReference type="GO" id="GO:0016740">
    <property type="term" value="F:transferase activity"/>
    <property type="evidence" value="ECO:0007669"/>
    <property type="project" value="UniProtKB-KW"/>
</dbReference>
<reference evidence="3" key="1">
    <citation type="submission" date="2017-10" db="EMBL/GenBank/DDBJ databases">
        <title>Completed PacBio SMRT sequence of Methylosinus trichosporium OB3b reveals presence of a third large plasmid.</title>
        <authorList>
            <person name="Charles T.C."/>
            <person name="Lynch M.D.J."/>
            <person name="Heil J.R."/>
            <person name="Cheng J."/>
        </authorList>
    </citation>
    <scope>NUCLEOTIDE SEQUENCE [LARGE SCALE GENOMIC DNA]</scope>
    <source>
        <strain evidence="3">OB3b</strain>
    </source>
</reference>
<dbReference type="InterPro" id="IPR050834">
    <property type="entry name" value="Glycosyltransf_2"/>
</dbReference>
<gene>
    <name evidence="2" type="ORF">CQW49_13330</name>
</gene>
<organism evidence="2 3">
    <name type="scientific">Methylosinus trichosporium (strain ATCC 35070 / NCIMB 11131 / UNIQEM 75 / OB3b)</name>
    <dbReference type="NCBI Taxonomy" id="595536"/>
    <lineage>
        <taxon>Bacteria</taxon>
        <taxon>Pseudomonadati</taxon>
        <taxon>Pseudomonadota</taxon>
        <taxon>Alphaproteobacteria</taxon>
        <taxon>Hyphomicrobiales</taxon>
        <taxon>Methylocystaceae</taxon>
        <taxon>Methylosinus</taxon>
    </lineage>
</organism>
<keyword evidence="3" id="KW-1185">Reference proteome</keyword>
<evidence type="ECO:0000313" key="2">
    <source>
        <dbReference type="EMBL" id="ATQ68751.1"/>
    </source>
</evidence>
<dbReference type="EMBL" id="CP023737">
    <property type="protein sequence ID" value="ATQ68751.1"/>
    <property type="molecule type" value="Genomic_DNA"/>
</dbReference>
<name>A0A2D2D176_METT3</name>
<dbReference type="SUPFAM" id="SSF53448">
    <property type="entry name" value="Nucleotide-diphospho-sugar transferases"/>
    <property type="match status" value="1"/>
</dbReference>
<evidence type="ECO:0000313" key="3">
    <source>
        <dbReference type="Proteomes" id="UP000230709"/>
    </source>
</evidence>
<dbReference type="CDD" id="cd00761">
    <property type="entry name" value="Glyco_tranf_GTA_type"/>
    <property type="match status" value="1"/>
</dbReference>